<dbReference type="InterPro" id="IPR014721">
    <property type="entry name" value="Ribsml_uS5_D2-typ_fold_subgr"/>
</dbReference>
<dbReference type="Pfam" id="PF08544">
    <property type="entry name" value="GHMP_kinases_C"/>
    <property type="match status" value="1"/>
</dbReference>
<keyword evidence="14" id="KW-1185">Reference proteome</keyword>
<comment type="catalytic activity">
    <reaction evidence="10">
        <text>4-CDP-2-C-methyl-D-erythritol + ATP = 4-CDP-2-C-methyl-D-erythritol 2-phosphate + ADP + H(+)</text>
        <dbReference type="Rhea" id="RHEA:18437"/>
        <dbReference type="ChEBI" id="CHEBI:15378"/>
        <dbReference type="ChEBI" id="CHEBI:30616"/>
        <dbReference type="ChEBI" id="CHEBI:57823"/>
        <dbReference type="ChEBI" id="CHEBI:57919"/>
        <dbReference type="ChEBI" id="CHEBI:456216"/>
        <dbReference type="EC" id="2.7.1.148"/>
    </reaction>
</comment>
<feature type="binding site" evidence="10">
    <location>
        <begin position="107"/>
        <end position="117"/>
    </location>
    <ligand>
        <name>ATP</name>
        <dbReference type="ChEBI" id="CHEBI:30616"/>
    </ligand>
</feature>
<sequence length="295" mass="29646">MTPAPIREEAPAKVNLHLHVLGRRADGMHLLDSLAVFPAIGDSLGAAPAGAGADAPVALAVEGPFAGALPPAEDNLVLRAARMLRAQARAAGRDPGGAALRLTKRLPPASGVGGGSSDAAAALRALNALWALGLDDEALRRLGARLGADVPVCIRPGAWLMRGVGEALTPARIPAGLWIALVNPGVPVPTAAVFAALERRDGAPAAPLPPPEAGIGPFAQWLRAQRNDLQPAALRVAPEIAAPLEMLAAAPGALAARMSGSGATCFALFDAPGPARAAAAAARARGWWAEAGALS</sequence>
<dbReference type="PANTHER" id="PTHR43527:SF2">
    <property type="entry name" value="4-DIPHOSPHOCYTIDYL-2-C-METHYL-D-ERYTHRITOL KINASE, CHLOROPLASTIC"/>
    <property type="match status" value="1"/>
</dbReference>
<dbReference type="GO" id="GO:0016114">
    <property type="term" value="P:terpenoid biosynthetic process"/>
    <property type="evidence" value="ECO:0007669"/>
    <property type="project" value="UniProtKB-UniRule"/>
</dbReference>
<accession>A0A1M7TJE1</accession>
<dbReference type="Gene3D" id="3.30.230.10">
    <property type="match status" value="1"/>
</dbReference>
<evidence type="ECO:0000259" key="12">
    <source>
        <dbReference type="Pfam" id="PF08544"/>
    </source>
</evidence>
<dbReference type="GO" id="GO:0005524">
    <property type="term" value="F:ATP binding"/>
    <property type="evidence" value="ECO:0007669"/>
    <property type="project" value="UniProtKB-UniRule"/>
</dbReference>
<evidence type="ECO:0000256" key="1">
    <source>
        <dbReference type="ARBA" id="ARBA00009684"/>
    </source>
</evidence>
<evidence type="ECO:0000259" key="11">
    <source>
        <dbReference type="Pfam" id="PF00288"/>
    </source>
</evidence>
<dbReference type="Gene3D" id="3.30.70.890">
    <property type="entry name" value="GHMP kinase, C-terminal domain"/>
    <property type="match status" value="1"/>
</dbReference>
<gene>
    <name evidence="10" type="primary">ispE</name>
    <name evidence="13" type="ORF">SAMN05216200_10727</name>
</gene>
<dbReference type="GO" id="GO:0050515">
    <property type="term" value="F:4-(cytidine 5'-diphospho)-2-C-methyl-D-erythritol kinase activity"/>
    <property type="evidence" value="ECO:0007669"/>
    <property type="project" value="UniProtKB-UniRule"/>
</dbReference>
<reference evidence="13 14" key="1">
    <citation type="submission" date="2016-12" db="EMBL/GenBank/DDBJ databases">
        <authorList>
            <person name="Song W.-J."/>
            <person name="Kurnit D.M."/>
        </authorList>
    </citation>
    <scope>NUCLEOTIDE SEQUENCE [LARGE SCALE GENOMIC DNA]</scope>
    <source>
        <strain evidence="13 14">CGMCC 1.10808</strain>
    </source>
</reference>
<keyword evidence="5 10" id="KW-0547">Nucleotide-binding</keyword>
<dbReference type="UniPathway" id="UPA00056">
    <property type="reaction ID" value="UER00094"/>
</dbReference>
<dbReference type="SUPFAM" id="SSF55060">
    <property type="entry name" value="GHMP Kinase, C-terminal domain"/>
    <property type="match status" value="1"/>
</dbReference>
<keyword evidence="7 10" id="KW-0067">ATP-binding</keyword>
<evidence type="ECO:0000256" key="3">
    <source>
        <dbReference type="ARBA" id="ARBA00017473"/>
    </source>
</evidence>
<keyword evidence="4 10" id="KW-0808">Transferase</keyword>
<dbReference type="Pfam" id="PF00288">
    <property type="entry name" value="GHMP_kinases_N"/>
    <property type="match status" value="1"/>
</dbReference>
<protein>
    <recommendedName>
        <fullName evidence="3 10">4-diphosphocytidyl-2-C-methyl-D-erythritol kinase</fullName>
        <shortName evidence="10">CMK</shortName>
        <ecNumber evidence="2 10">2.7.1.148</ecNumber>
    </recommendedName>
    <alternativeName>
        <fullName evidence="9 10">4-(cytidine-5'-diphospho)-2-C-methyl-D-erythritol kinase</fullName>
    </alternativeName>
</protein>
<feature type="active site" evidence="10">
    <location>
        <position position="149"/>
    </location>
</feature>
<evidence type="ECO:0000256" key="9">
    <source>
        <dbReference type="ARBA" id="ARBA00032554"/>
    </source>
</evidence>
<dbReference type="HAMAP" id="MF_00061">
    <property type="entry name" value="IspE"/>
    <property type="match status" value="1"/>
</dbReference>
<dbReference type="Proteomes" id="UP000184066">
    <property type="component" value="Unassembled WGS sequence"/>
</dbReference>
<dbReference type="NCBIfam" id="TIGR00154">
    <property type="entry name" value="ispE"/>
    <property type="match status" value="1"/>
</dbReference>
<feature type="active site" evidence="10">
    <location>
        <position position="13"/>
    </location>
</feature>
<dbReference type="PANTHER" id="PTHR43527">
    <property type="entry name" value="4-DIPHOSPHOCYTIDYL-2-C-METHYL-D-ERYTHRITOL KINASE, CHLOROPLASTIC"/>
    <property type="match status" value="1"/>
</dbReference>
<evidence type="ECO:0000256" key="5">
    <source>
        <dbReference type="ARBA" id="ARBA00022741"/>
    </source>
</evidence>
<proteinExistence type="inferred from homology"/>
<dbReference type="EC" id="2.7.1.148" evidence="2 10"/>
<feature type="domain" description="GHMP kinase C-terminal" evidence="12">
    <location>
        <begin position="219"/>
        <end position="285"/>
    </location>
</feature>
<keyword evidence="8 10" id="KW-0414">Isoprene biosynthesis</keyword>
<dbReference type="STRING" id="1189325.SAMN04488119_10728"/>
<comment type="similarity">
    <text evidence="1 10">Belongs to the GHMP kinase family. IspE subfamily.</text>
</comment>
<dbReference type="InterPro" id="IPR013750">
    <property type="entry name" value="GHMP_kinase_C_dom"/>
</dbReference>
<evidence type="ECO:0000256" key="7">
    <source>
        <dbReference type="ARBA" id="ARBA00022840"/>
    </source>
</evidence>
<evidence type="ECO:0000256" key="4">
    <source>
        <dbReference type="ARBA" id="ARBA00022679"/>
    </source>
</evidence>
<dbReference type="AlphaFoldDB" id="A0A1M7TJE1"/>
<evidence type="ECO:0000313" key="13">
    <source>
        <dbReference type="EMBL" id="SHN70806.1"/>
    </source>
</evidence>
<dbReference type="InterPro" id="IPR006204">
    <property type="entry name" value="GHMP_kinase_N_dom"/>
</dbReference>
<dbReference type="InterPro" id="IPR020568">
    <property type="entry name" value="Ribosomal_Su5_D2-typ_SF"/>
</dbReference>
<dbReference type="RefSeq" id="WP_245728514.1">
    <property type="nucleotide sequence ID" value="NZ_FOHL01000007.1"/>
</dbReference>
<name>A0A1M7TJE1_9RHOB</name>
<dbReference type="SUPFAM" id="SSF54211">
    <property type="entry name" value="Ribosomal protein S5 domain 2-like"/>
    <property type="match status" value="1"/>
</dbReference>
<comment type="function">
    <text evidence="10">Catalyzes the phosphorylation of the position 2 hydroxy group of 4-diphosphocytidyl-2C-methyl-D-erythritol.</text>
</comment>
<comment type="pathway">
    <text evidence="10">Isoprenoid biosynthesis; isopentenyl diphosphate biosynthesis via DXP pathway; isopentenyl diphosphate from 1-deoxy-D-xylulose 5-phosphate: step 3/6.</text>
</comment>
<feature type="domain" description="GHMP kinase N-terminal" evidence="11">
    <location>
        <begin position="75"/>
        <end position="155"/>
    </location>
</feature>
<evidence type="ECO:0000256" key="10">
    <source>
        <dbReference type="HAMAP-Rule" id="MF_00061"/>
    </source>
</evidence>
<organism evidence="13 14">
    <name type="scientific">Oceanicella actignis</name>
    <dbReference type="NCBI Taxonomy" id="1189325"/>
    <lineage>
        <taxon>Bacteria</taxon>
        <taxon>Pseudomonadati</taxon>
        <taxon>Pseudomonadota</taxon>
        <taxon>Alphaproteobacteria</taxon>
        <taxon>Rhodobacterales</taxon>
        <taxon>Paracoccaceae</taxon>
        <taxon>Oceanicella</taxon>
    </lineage>
</organism>
<evidence type="ECO:0000256" key="2">
    <source>
        <dbReference type="ARBA" id="ARBA00012052"/>
    </source>
</evidence>
<dbReference type="InterPro" id="IPR004424">
    <property type="entry name" value="IspE"/>
</dbReference>
<evidence type="ECO:0000256" key="6">
    <source>
        <dbReference type="ARBA" id="ARBA00022777"/>
    </source>
</evidence>
<dbReference type="NCBIfam" id="NF011202">
    <property type="entry name" value="PRK14608.1"/>
    <property type="match status" value="1"/>
</dbReference>
<keyword evidence="6 10" id="KW-0418">Kinase</keyword>
<dbReference type="InterPro" id="IPR036554">
    <property type="entry name" value="GHMP_kinase_C_sf"/>
</dbReference>
<evidence type="ECO:0000313" key="14">
    <source>
        <dbReference type="Proteomes" id="UP000184066"/>
    </source>
</evidence>
<dbReference type="GO" id="GO:0019288">
    <property type="term" value="P:isopentenyl diphosphate biosynthetic process, methylerythritol 4-phosphate pathway"/>
    <property type="evidence" value="ECO:0007669"/>
    <property type="project" value="UniProtKB-UniRule"/>
</dbReference>
<evidence type="ECO:0000256" key="8">
    <source>
        <dbReference type="ARBA" id="ARBA00023229"/>
    </source>
</evidence>
<dbReference type="PIRSF" id="PIRSF010376">
    <property type="entry name" value="IspE"/>
    <property type="match status" value="1"/>
</dbReference>
<dbReference type="EMBL" id="FRDL01000007">
    <property type="protein sequence ID" value="SHN70806.1"/>
    <property type="molecule type" value="Genomic_DNA"/>
</dbReference>